<organism evidence="1">
    <name type="scientific">Rhizophora mucronata</name>
    <name type="common">Asiatic mangrove</name>
    <dbReference type="NCBI Taxonomy" id="61149"/>
    <lineage>
        <taxon>Eukaryota</taxon>
        <taxon>Viridiplantae</taxon>
        <taxon>Streptophyta</taxon>
        <taxon>Embryophyta</taxon>
        <taxon>Tracheophyta</taxon>
        <taxon>Spermatophyta</taxon>
        <taxon>Magnoliopsida</taxon>
        <taxon>eudicotyledons</taxon>
        <taxon>Gunneridae</taxon>
        <taxon>Pentapetalae</taxon>
        <taxon>rosids</taxon>
        <taxon>fabids</taxon>
        <taxon>Malpighiales</taxon>
        <taxon>Rhizophoraceae</taxon>
        <taxon>Rhizophora</taxon>
    </lineage>
</organism>
<protein>
    <submittedName>
        <fullName evidence="1">Uncharacterized protein</fullName>
    </submittedName>
</protein>
<reference evidence="1" key="1">
    <citation type="submission" date="2018-02" db="EMBL/GenBank/DDBJ databases">
        <title>Rhizophora mucronata_Transcriptome.</title>
        <authorList>
            <person name="Meera S.P."/>
            <person name="Sreeshan A."/>
            <person name="Augustine A."/>
        </authorList>
    </citation>
    <scope>NUCLEOTIDE SEQUENCE</scope>
    <source>
        <tissue evidence="1">Leaf</tissue>
    </source>
</reference>
<name>A0A2P2QD51_RHIMU</name>
<accession>A0A2P2QD51</accession>
<proteinExistence type="predicted"/>
<dbReference type="AlphaFoldDB" id="A0A2P2QD51"/>
<sequence>MYAFINAADSPYANHHIQIIPTTYKYLFVE</sequence>
<dbReference type="EMBL" id="GGEC01084333">
    <property type="protein sequence ID" value="MBX64817.1"/>
    <property type="molecule type" value="Transcribed_RNA"/>
</dbReference>
<evidence type="ECO:0000313" key="1">
    <source>
        <dbReference type="EMBL" id="MBX64817.1"/>
    </source>
</evidence>